<dbReference type="AlphaFoldDB" id="A0A378K4W5"/>
<sequence>MINNALICTKNNGLATLVASVCQYCGFKDLCVKNAREISNILENESIKLIILDTALQEPCIIDVLYILSNLKCEIPIIALGECDDKILLSIKRIGELKKLYVYTMELNSFSEEAFCEILNLIDKKSQIINEEAITIALEKKQFFMHYQPKISLSTYKLVGVEALIRWQRPNHGLVQPDSFIPVAEKTGLIIPMTYWVIQDVFRQYSAWKRKGIQLKFAINLSPNILTNVILPDELGKLVKEYKICPEDICFEITEAAAMHWPDIVLEVLTRIRLKGFSLSIDDFGTGYSSLVELQRLPFTELKIDKSFVSDLAYNKSNMHIVKSIIGLGKNMNLTLIAEGVETKEVADKLLAMGCENMQGYLISRPLSESEFLNWYRNKIDKNEIFTA</sequence>
<accession>A0A378K4W5</accession>
<dbReference type="CDD" id="cd01948">
    <property type="entry name" value="EAL"/>
    <property type="match status" value="1"/>
</dbReference>
<dbReference type="Gene3D" id="3.20.20.450">
    <property type="entry name" value="EAL domain"/>
    <property type="match status" value="1"/>
</dbReference>
<organism evidence="2 3">
    <name type="scientific">Legionella pneumophila</name>
    <dbReference type="NCBI Taxonomy" id="446"/>
    <lineage>
        <taxon>Bacteria</taxon>
        <taxon>Pseudomonadati</taxon>
        <taxon>Pseudomonadota</taxon>
        <taxon>Gammaproteobacteria</taxon>
        <taxon>Legionellales</taxon>
        <taxon>Legionellaceae</taxon>
        <taxon>Legionella</taxon>
    </lineage>
</organism>
<dbReference type="GO" id="GO:0071111">
    <property type="term" value="F:cyclic-guanylate-specific phosphodiesterase activity"/>
    <property type="evidence" value="ECO:0007669"/>
    <property type="project" value="UniProtKB-EC"/>
</dbReference>
<protein>
    <submittedName>
        <fullName evidence="2">Diguanylate cyclase/phosphodiesterase (GGDEF &amp; EAL domains) with PAS/PAC sensor(S)</fullName>
        <ecNumber evidence="2">3.1.4.52</ecNumber>
    </submittedName>
</protein>
<gene>
    <name evidence="2" type="primary">gmr_3</name>
    <name evidence="2" type="ORF">NCTC12000_00623</name>
</gene>
<evidence type="ECO:0000313" key="2">
    <source>
        <dbReference type="EMBL" id="STX78645.1"/>
    </source>
</evidence>
<dbReference type="SMART" id="SM00052">
    <property type="entry name" value="EAL"/>
    <property type="match status" value="1"/>
</dbReference>
<dbReference type="SUPFAM" id="SSF52172">
    <property type="entry name" value="CheY-like"/>
    <property type="match status" value="1"/>
</dbReference>
<dbReference type="PANTHER" id="PTHR33121:SF71">
    <property type="entry name" value="OXYGEN SENSOR PROTEIN DOSP"/>
    <property type="match status" value="1"/>
</dbReference>
<evidence type="ECO:0000313" key="3">
    <source>
        <dbReference type="Proteomes" id="UP000254631"/>
    </source>
</evidence>
<dbReference type="Proteomes" id="UP000254631">
    <property type="component" value="Unassembled WGS sequence"/>
</dbReference>
<name>A0A378K4W5_LEGPN</name>
<proteinExistence type="predicted"/>
<reference evidence="2 3" key="1">
    <citation type="submission" date="2018-06" db="EMBL/GenBank/DDBJ databases">
        <authorList>
            <consortium name="Pathogen Informatics"/>
            <person name="Doyle S."/>
        </authorList>
    </citation>
    <scope>NUCLEOTIDE SEQUENCE [LARGE SCALE GENOMIC DNA]</scope>
    <source>
        <strain evidence="2 3">NCTC12000</strain>
    </source>
</reference>
<dbReference type="Pfam" id="PF00563">
    <property type="entry name" value="EAL"/>
    <property type="match status" value="1"/>
</dbReference>
<dbReference type="InterPro" id="IPR035919">
    <property type="entry name" value="EAL_sf"/>
</dbReference>
<dbReference type="InterPro" id="IPR001633">
    <property type="entry name" value="EAL_dom"/>
</dbReference>
<dbReference type="InterPro" id="IPR050706">
    <property type="entry name" value="Cyclic-di-GMP_PDE-like"/>
</dbReference>
<dbReference type="PANTHER" id="PTHR33121">
    <property type="entry name" value="CYCLIC DI-GMP PHOSPHODIESTERASE PDEF"/>
    <property type="match status" value="1"/>
</dbReference>
<feature type="domain" description="EAL" evidence="1">
    <location>
        <begin position="127"/>
        <end position="380"/>
    </location>
</feature>
<keyword evidence="2" id="KW-0378">Hydrolase</keyword>
<dbReference type="EMBL" id="UGOL01000001">
    <property type="protein sequence ID" value="STX78645.1"/>
    <property type="molecule type" value="Genomic_DNA"/>
</dbReference>
<dbReference type="EC" id="3.1.4.52" evidence="2"/>
<dbReference type="PROSITE" id="PS50883">
    <property type="entry name" value="EAL"/>
    <property type="match status" value="1"/>
</dbReference>
<dbReference type="InterPro" id="IPR011006">
    <property type="entry name" value="CheY-like_superfamily"/>
</dbReference>
<evidence type="ECO:0000259" key="1">
    <source>
        <dbReference type="PROSITE" id="PS50883"/>
    </source>
</evidence>
<dbReference type="SUPFAM" id="SSF141868">
    <property type="entry name" value="EAL domain-like"/>
    <property type="match status" value="1"/>
</dbReference>
<dbReference type="RefSeq" id="WP_050486545.1">
    <property type="nucleotide sequence ID" value="NZ_BAZA01000032.1"/>
</dbReference>